<feature type="compositionally biased region" description="Basic and acidic residues" evidence="2">
    <location>
        <begin position="473"/>
        <end position="486"/>
    </location>
</feature>
<keyword evidence="3" id="KW-0472">Membrane</keyword>
<gene>
    <name evidence="4" type="ORF">AAF712_001198</name>
</gene>
<reference evidence="4 5" key="1">
    <citation type="submission" date="2024-05" db="EMBL/GenBank/DDBJ databases">
        <title>A draft genome resource for the thread blight pathogen Marasmius tenuissimus strain MS-2.</title>
        <authorList>
            <person name="Yulfo-Soto G.E."/>
            <person name="Baruah I.K."/>
            <person name="Amoako-Attah I."/>
            <person name="Bukari Y."/>
            <person name="Meinhardt L.W."/>
            <person name="Bailey B.A."/>
            <person name="Cohen S.P."/>
        </authorList>
    </citation>
    <scope>NUCLEOTIDE SEQUENCE [LARGE SCALE GENOMIC DNA]</scope>
    <source>
        <strain evidence="4 5">MS-2</strain>
    </source>
</reference>
<accession>A0ABR3ABJ8</accession>
<dbReference type="PANTHER" id="PTHR43157">
    <property type="entry name" value="PHOSPHATIDYLINOSITOL-GLYCAN BIOSYNTHESIS CLASS F PROTEIN-RELATED"/>
    <property type="match status" value="1"/>
</dbReference>
<feature type="compositionally biased region" description="Basic and acidic residues" evidence="2">
    <location>
        <begin position="410"/>
        <end position="437"/>
    </location>
</feature>
<evidence type="ECO:0000313" key="4">
    <source>
        <dbReference type="EMBL" id="KAL0071342.1"/>
    </source>
</evidence>
<feature type="region of interest" description="Disordered" evidence="2">
    <location>
        <begin position="469"/>
        <end position="500"/>
    </location>
</feature>
<dbReference type="SUPFAM" id="SSF51735">
    <property type="entry name" value="NAD(P)-binding Rossmann-fold domains"/>
    <property type="match status" value="1"/>
</dbReference>
<keyword evidence="3" id="KW-1133">Transmembrane helix</keyword>
<evidence type="ECO:0000256" key="1">
    <source>
        <dbReference type="ARBA" id="ARBA00023002"/>
    </source>
</evidence>
<name>A0ABR3ABJ8_9AGAR</name>
<feature type="compositionally biased region" description="Basic and acidic residues" evidence="2">
    <location>
        <begin position="361"/>
        <end position="372"/>
    </location>
</feature>
<sequence length="500" mass="55237">MVLAILATAANNYFPTQYTTHIVLGLLATYTLYIVFQGRKTSRERTLHGRVVLITGAFTPVGITLLQQLAERGAHIIALTPYPVAFENVSSLIEVLRSTTKNELIYAEQCDLNSPASIQAFCKRFLLGEDKRLDAIIFAHEYETLGSFGFVTKETAGVQDERDRRSLATFLLTTLLLPSLLAAPSERDIRIVNVVNRFYAAAVPDPVFFYSNLFPSFAPTAPEKPKKSASLFFEEGRRALQTIILTRHLQRVLDALPSAQVPQASAGSTSVPVVSAKNQRSNIVAMSVSPGVSRSDTIGRMLTIGSEAPTSWLGVLLYTLFYPLLRIFTKGPTFAIQSILHVLFLPTPFKLIINSEPTESQEQKDTTKDSPSNKRVARNPQEVLKPGALYAECATVVGLRLPPPHLIVKPSEEEDKKGKGKQKAEATTDEPAPRLPDDNEFGGERAGTLVWEAYEAALRVWQKSSPTLEEYEREMKEHASKAKTETEESNLETVAEGTEE</sequence>
<dbReference type="Gene3D" id="3.40.50.720">
    <property type="entry name" value="NAD(P)-binding Rossmann-like Domain"/>
    <property type="match status" value="1"/>
</dbReference>
<evidence type="ECO:0000313" key="5">
    <source>
        <dbReference type="Proteomes" id="UP001437256"/>
    </source>
</evidence>
<keyword evidence="1" id="KW-0560">Oxidoreductase</keyword>
<comment type="caution">
    <text evidence="4">The sequence shown here is derived from an EMBL/GenBank/DDBJ whole genome shotgun (WGS) entry which is preliminary data.</text>
</comment>
<feature type="region of interest" description="Disordered" evidence="2">
    <location>
        <begin position="405"/>
        <end position="443"/>
    </location>
</feature>
<organism evidence="4 5">
    <name type="scientific">Marasmius tenuissimus</name>
    <dbReference type="NCBI Taxonomy" id="585030"/>
    <lineage>
        <taxon>Eukaryota</taxon>
        <taxon>Fungi</taxon>
        <taxon>Dikarya</taxon>
        <taxon>Basidiomycota</taxon>
        <taxon>Agaricomycotina</taxon>
        <taxon>Agaricomycetes</taxon>
        <taxon>Agaricomycetidae</taxon>
        <taxon>Agaricales</taxon>
        <taxon>Marasmiineae</taxon>
        <taxon>Marasmiaceae</taxon>
        <taxon>Marasmius</taxon>
    </lineage>
</organism>
<dbReference type="EMBL" id="JBBXMP010000003">
    <property type="protein sequence ID" value="KAL0071342.1"/>
    <property type="molecule type" value="Genomic_DNA"/>
</dbReference>
<evidence type="ECO:0000256" key="2">
    <source>
        <dbReference type="SAM" id="MobiDB-lite"/>
    </source>
</evidence>
<evidence type="ECO:0008006" key="6">
    <source>
        <dbReference type="Google" id="ProtNLM"/>
    </source>
</evidence>
<keyword evidence="3" id="KW-0812">Transmembrane</keyword>
<feature type="transmembrane region" description="Helical" evidence="3">
    <location>
        <begin position="18"/>
        <end position="36"/>
    </location>
</feature>
<dbReference type="Proteomes" id="UP001437256">
    <property type="component" value="Unassembled WGS sequence"/>
</dbReference>
<dbReference type="PANTHER" id="PTHR43157:SF31">
    <property type="entry name" value="PHOSPHATIDYLINOSITOL-GLYCAN BIOSYNTHESIS CLASS F PROTEIN"/>
    <property type="match status" value="1"/>
</dbReference>
<evidence type="ECO:0000256" key="3">
    <source>
        <dbReference type="SAM" id="Phobius"/>
    </source>
</evidence>
<feature type="region of interest" description="Disordered" evidence="2">
    <location>
        <begin position="355"/>
        <end position="381"/>
    </location>
</feature>
<dbReference type="InterPro" id="IPR036291">
    <property type="entry name" value="NAD(P)-bd_dom_sf"/>
</dbReference>
<proteinExistence type="predicted"/>
<keyword evidence="5" id="KW-1185">Reference proteome</keyword>
<protein>
    <recommendedName>
        <fullName evidence="6">Ketoreductase (KR) domain-containing protein</fullName>
    </recommendedName>
</protein>